<dbReference type="InterPro" id="IPR001775">
    <property type="entry name" value="GspD/PilQ"/>
</dbReference>
<dbReference type="Pfam" id="PF00263">
    <property type="entry name" value="Secretin"/>
    <property type="match status" value="1"/>
</dbReference>
<feature type="signal peptide" evidence="11">
    <location>
        <begin position="1"/>
        <end position="19"/>
    </location>
</feature>
<evidence type="ECO:0000259" key="12">
    <source>
        <dbReference type="Pfam" id="PF00263"/>
    </source>
</evidence>
<proteinExistence type="inferred from homology"/>
<dbReference type="InterPro" id="IPR004846">
    <property type="entry name" value="T2SS/T3SS_dom"/>
</dbReference>
<evidence type="ECO:0000313" key="15">
    <source>
        <dbReference type="EMBL" id="VEN72553.1"/>
    </source>
</evidence>
<dbReference type="GO" id="GO:0009279">
    <property type="term" value="C:cell outer membrane"/>
    <property type="evidence" value="ECO:0007669"/>
    <property type="project" value="UniProtKB-SubCell"/>
</dbReference>
<keyword evidence="7" id="KW-0653">Protein transport</keyword>
<feature type="domain" description="NolW-like" evidence="13">
    <location>
        <begin position="288"/>
        <end position="363"/>
    </location>
</feature>
<dbReference type="InterPro" id="IPR050810">
    <property type="entry name" value="Bact_Secretion_Sys_Channel"/>
</dbReference>
<evidence type="ECO:0000256" key="6">
    <source>
        <dbReference type="ARBA" id="ARBA00022729"/>
    </source>
</evidence>
<dbReference type="PANTHER" id="PTHR30332">
    <property type="entry name" value="PROBABLE GENERAL SECRETION PATHWAY PROTEIN D"/>
    <property type="match status" value="1"/>
</dbReference>
<keyword evidence="9" id="KW-0998">Cell outer membrane</keyword>
<evidence type="ECO:0000256" key="5">
    <source>
        <dbReference type="ARBA" id="ARBA00022692"/>
    </source>
</evidence>
<dbReference type="GO" id="GO:0015628">
    <property type="term" value="P:protein secretion by the type II secretion system"/>
    <property type="evidence" value="ECO:0007669"/>
    <property type="project" value="InterPro"/>
</dbReference>
<feature type="domain" description="NolW-like" evidence="13">
    <location>
        <begin position="146"/>
        <end position="203"/>
    </location>
</feature>
<evidence type="ECO:0000256" key="7">
    <source>
        <dbReference type="ARBA" id="ARBA00022927"/>
    </source>
</evidence>
<evidence type="ECO:0000256" key="2">
    <source>
        <dbReference type="ARBA" id="ARBA00006980"/>
    </source>
</evidence>
<feature type="chain" id="PRO_5019819872" evidence="11">
    <location>
        <begin position="20"/>
        <end position="643"/>
    </location>
</feature>
<dbReference type="InterPro" id="IPR049371">
    <property type="entry name" value="GspD-like_N0"/>
</dbReference>
<feature type="domain" description="NolW-like" evidence="13">
    <location>
        <begin position="212"/>
        <end position="280"/>
    </location>
</feature>
<evidence type="ECO:0000259" key="13">
    <source>
        <dbReference type="Pfam" id="PF03958"/>
    </source>
</evidence>
<dbReference type="Pfam" id="PF21305">
    <property type="entry name" value="type_II_gspD_N0"/>
    <property type="match status" value="1"/>
</dbReference>
<evidence type="ECO:0000256" key="11">
    <source>
        <dbReference type="SAM" id="SignalP"/>
    </source>
</evidence>
<dbReference type="InterPro" id="IPR038591">
    <property type="entry name" value="NolW-like_sf"/>
</dbReference>
<evidence type="ECO:0000256" key="3">
    <source>
        <dbReference type="ARBA" id="ARBA00022448"/>
    </source>
</evidence>
<feature type="domain" description="Type II/III secretion system secretin-like" evidence="12">
    <location>
        <begin position="447"/>
        <end position="607"/>
    </location>
</feature>
<gene>
    <name evidence="15" type="primary">gspD</name>
    <name evidence="15" type="ORF">EPICR_10052</name>
</gene>
<dbReference type="AlphaFoldDB" id="A0A484HHB2"/>
<dbReference type="EMBL" id="CAACVI010000001">
    <property type="protein sequence ID" value="VEN72553.1"/>
    <property type="molecule type" value="Genomic_DNA"/>
</dbReference>
<evidence type="ECO:0000256" key="9">
    <source>
        <dbReference type="ARBA" id="ARBA00023237"/>
    </source>
</evidence>
<dbReference type="PRINTS" id="PR00811">
    <property type="entry name" value="BCTERIALGSPD"/>
</dbReference>
<sequence>MRHRAIFFFWILICFWAAAGPGATRPAAQPPGPAAPGAEADRSEKTVSINFEDVDINVFIRFISRASGKNFIVDRSVKGNVTIISPKEISVEEAWRVFESVLEVHGFTAVEAGEVTKIVPMPSARSKNIETRLRKESGRPEDRVITQIIPLKYAAPDEVKRLLTPLVSKNSVLLAYGPANMLIITDVASNIKRLLKILDAVDVMNIGRELAIIPVEYADVRNFAKTLGSVFPGIRPGQKGARAKTVRFIPDERTNSIIVMAGNEDAKRIKQLISILDVETPRGKGKIHVYTLENALAEDMEKALKNVSSQKGRSSKLGKSAPAIAGAVGISSDKATNSIVITADKSDYMVLEKVIRKLDAPRTMVYIECLIMEVRADMGSEIGVDWSGVGLLPEDILSENRKLGYKAGFGSKDPLAATSPGFALGLLADTITLGGLTFPNIGAMISAFQQDTSVNILSTPQILVMNNEEAKITVGESVPFATESNTDSGITTSSYEYKDVGITLKITPQISKDRAVRLKFSHELTKVKGVSATDYRPTTLKRAIETSVIVKDGKTVVIGGLIDEQIDAMETSVPCLGDLPLLGMLFKNFSKSDNKSNLFVFLTPHVIARAGEAGKIYRDKKEYMDEMKEKSIKMYKSKDKKRR</sequence>
<evidence type="ECO:0000256" key="8">
    <source>
        <dbReference type="ARBA" id="ARBA00023136"/>
    </source>
</evidence>
<accession>A0A484HHB2</accession>
<dbReference type="InterPro" id="IPR013356">
    <property type="entry name" value="T2SS_GspD"/>
</dbReference>
<evidence type="ECO:0000259" key="14">
    <source>
        <dbReference type="Pfam" id="PF21305"/>
    </source>
</evidence>
<keyword evidence="4" id="KW-1134">Transmembrane beta strand</keyword>
<evidence type="ECO:0000256" key="1">
    <source>
        <dbReference type="ARBA" id="ARBA00004442"/>
    </source>
</evidence>
<dbReference type="Gene3D" id="3.30.1370.120">
    <property type="match status" value="3"/>
</dbReference>
<organism evidence="15">
    <name type="scientific">uncultured Desulfobacteraceae bacterium</name>
    <dbReference type="NCBI Taxonomy" id="218296"/>
    <lineage>
        <taxon>Bacteria</taxon>
        <taxon>Pseudomonadati</taxon>
        <taxon>Thermodesulfobacteriota</taxon>
        <taxon>Desulfobacteria</taxon>
        <taxon>Desulfobacterales</taxon>
        <taxon>Desulfobacteraceae</taxon>
        <taxon>environmental samples</taxon>
    </lineage>
</organism>
<reference evidence="15" key="1">
    <citation type="submission" date="2019-01" db="EMBL/GenBank/DDBJ databases">
        <authorList>
            <consortium name="Genoscope - CEA"/>
            <person name="William W."/>
        </authorList>
    </citation>
    <scope>NUCLEOTIDE SEQUENCE</scope>
    <source>
        <strain evidence="15">CR-1</strain>
    </source>
</reference>
<name>A0A484HHB2_9BACT</name>
<feature type="domain" description="GspD-like N0" evidence="14">
    <location>
        <begin position="49"/>
        <end position="118"/>
    </location>
</feature>
<keyword evidence="3 10" id="KW-0813">Transport</keyword>
<dbReference type="GO" id="GO:0015627">
    <property type="term" value="C:type II protein secretion system complex"/>
    <property type="evidence" value="ECO:0007669"/>
    <property type="project" value="InterPro"/>
</dbReference>
<protein>
    <submittedName>
        <fullName evidence="15">Type II secretion system protein GspD</fullName>
    </submittedName>
</protein>
<dbReference type="NCBIfam" id="TIGR02517">
    <property type="entry name" value="type_II_gspD"/>
    <property type="match status" value="1"/>
</dbReference>
<comment type="similarity">
    <text evidence="2">Belongs to the bacterial secretin family. GSP D subfamily.</text>
</comment>
<dbReference type="Pfam" id="PF03958">
    <property type="entry name" value="Secretin_N"/>
    <property type="match status" value="3"/>
</dbReference>
<comment type="subcellular location">
    <subcellularLocation>
        <location evidence="1 10">Cell outer membrane</location>
    </subcellularLocation>
</comment>
<keyword evidence="8" id="KW-0472">Membrane</keyword>
<keyword evidence="5" id="KW-0812">Transmembrane</keyword>
<evidence type="ECO:0000256" key="4">
    <source>
        <dbReference type="ARBA" id="ARBA00022452"/>
    </source>
</evidence>
<keyword evidence="6 11" id="KW-0732">Signal</keyword>
<dbReference type="InterPro" id="IPR005644">
    <property type="entry name" value="NolW-like"/>
</dbReference>
<evidence type="ECO:0000256" key="10">
    <source>
        <dbReference type="RuleBase" id="RU004004"/>
    </source>
</evidence>
<dbReference type="PANTHER" id="PTHR30332:SF24">
    <property type="entry name" value="SECRETIN GSPD-RELATED"/>
    <property type="match status" value="1"/>
</dbReference>